<evidence type="ECO:0000313" key="3">
    <source>
        <dbReference type="Proteomes" id="UP000673383"/>
    </source>
</evidence>
<dbReference type="CDD" id="cd00093">
    <property type="entry name" value="HTH_XRE"/>
    <property type="match status" value="1"/>
</dbReference>
<protein>
    <submittedName>
        <fullName evidence="2">Transcriptional regulator with XRE-family HTH domain</fullName>
    </submittedName>
</protein>
<evidence type="ECO:0000259" key="1">
    <source>
        <dbReference type="PROSITE" id="PS50943"/>
    </source>
</evidence>
<dbReference type="SUPFAM" id="SSF47413">
    <property type="entry name" value="lambda repressor-like DNA-binding domains"/>
    <property type="match status" value="1"/>
</dbReference>
<dbReference type="SMART" id="SM00530">
    <property type="entry name" value="HTH_XRE"/>
    <property type="match status" value="1"/>
</dbReference>
<dbReference type="PROSITE" id="PS50943">
    <property type="entry name" value="HTH_CROC1"/>
    <property type="match status" value="1"/>
</dbReference>
<organism evidence="2 3">
    <name type="scientific">Bradyrhizobium elkanii</name>
    <dbReference type="NCBI Taxonomy" id="29448"/>
    <lineage>
        <taxon>Bacteria</taxon>
        <taxon>Pseudomonadati</taxon>
        <taxon>Pseudomonadota</taxon>
        <taxon>Alphaproteobacteria</taxon>
        <taxon>Hyphomicrobiales</taxon>
        <taxon>Nitrobacteraceae</taxon>
        <taxon>Bradyrhizobium</taxon>
    </lineage>
</organism>
<dbReference type="InterPro" id="IPR001387">
    <property type="entry name" value="Cro/C1-type_HTH"/>
</dbReference>
<sequence>MSDEAERRRLGERLRQAREYVGYSQDEAAAFLKVTRTAVTNMENGQRKVEAIELKRLAELFRQPVGYFTGEDEAAASLPADVAHLARAAAKLSAKDRDELARFAEFLKTRSDSGD</sequence>
<dbReference type="Pfam" id="PF13560">
    <property type="entry name" value="HTH_31"/>
    <property type="match status" value="1"/>
</dbReference>
<accession>A0A8I1YD44</accession>
<reference evidence="2" key="1">
    <citation type="submission" date="2021-02" db="EMBL/GenBank/DDBJ databases">
        <title>Genomic Encyclopedia of Type Strains, Phase IV (KMG-V): Genome sequencing to study the core and pangenomes of soil and plant-associated prokaryotes.</title>
        <authorList>
            <person name="Whitman W."/>
        </authorList>
    </citation>
    <scope>NUCLEOTIDE SEQUENCE</scope>
    <source>
        <strain evidence="2">USDA 406</strain>
    </source>
</reference>
<dbReference type="Gene3D" id="1.10.260.40">
    <property type="entry name" value="lambda repressor-like DNA-binding domains"/>
    <property type="match status" value="1"/>
</dbReference>
<dbReference type="EMBL" id="JAFICZ010000001">
    <property type="protein sequence ID" value="MBP1294318.1"/>
    <property type="molecule type" value="Genomic_DNA"/>
</dbReference>
<dbReference type="InterPro" id="IPR010982">
    <property type="entry name" value="Lambda_DNA-bd_dom_sf"/>
</dbReference>
<proteinExistence type="predicted"/>
<dbReference type="InterPro" id="IPR052345">
    <property type="entry name" value="Rad_response_metalloprotease"/>
</dbReference>
<dbReference type="PANTHER" id="PTHR43236:SF1">
    <property type="entry name" value="BLL7220 PROTEIN"/>
    <property type="match status" value="1"/>
</dbReference>
<dbReference type="PANTHER" id="PTHR43236">
    <property type="entry name" value="ANTITOXIN HIGA1"/>
    <property type="match status" value="1"/>
</dbReference>
<feature type="domain" description="HTH cro/C1-type" evidence="1">
    <location>
        <begin position="14"/>
        <end position="68"/>
    </location>
</feature>
<dbReference type="GO" id="GO:0003677">
    <property type="term" value="F:DNA binding"/>
    <property type="evidence" value="ECO:0007669"/>
    <property type="project" value="InterPro"/>
</dbReference>
<dbReference type="Proteomes" id="UP000673383">
    <property type="component" value="Unassembled WGS sequence"/>
</dbReference>
<gene>
    <name evidence="2" type="ORF">JOH49_004071</name>
</gene>
<evidence type="ECO:0000313" key="2">
    <source>
        <dbReference type="EMBL" id="MBP1294318.1"/>
    </source>
</evidence>
<name>A0A8I1YD44_BRAEL</name>
<dbReference type="RefSeq" id="WP_172646891.1">
    <property type="nucleotide sequence ID" value="NZ_JAFICZ010000001.1"/>
</dbReference>
<dbReference type="AlphaFoldDB" id="A0A8I1YD44"/>
<comment type="caution">
    <text evidence="2">The sequence shown here is derived from an EMBL/GenBank/DDBJ whole genome shotgun (WGS) entry which is preliminary data.</text>
</comment>